<proteinExistence type="predicted"/>
<dbReference type="AlphaFoldDB" id="A0A7X0SJS9"/>
<protein>
    <submittedName>
        <fullName evidence="3">Alpha/beta hydrolase</fullName>
    </submittedName>
</protein>
<dbReference type="SUPFAM" id="SSF53474">
    <property type="entry name" value="alpha/beta-Hydrolases"/>
    <property type="match status" value="1"/>
</dbReference>
<keyword evidence="4" id="KW-1185">Reference proteome</keyword>
<accession>A0A7X0SJS9</accession>
<evidence type="ECO:0000313" key="4">
    <source>
        <dbReference type="Proteomes" id="UP000564644"/>
    </source>
</evidence>
<dbReference type="InterPro" id="IPR029058">
    <property type="entry name" value="AB_hydrolase_fold"/>
</dbReference>
<keyword evidence="1" id="KW-0472">Membrane</keyword>
<gene>
    <name evidence="3" type="ORF">H7C18_10235</name>
</gene>
<feature type="domain" description="AB hydrolase-1" evidence="2">
    <location>
        <begin position="111"/>
        <end position="223"/>
    </location>
</feature>
<dbReference type="RefSeq" id="WP_185128952.1">
    <property type="nucleotide sequence ID" value="NZ_JACJVO010000010.1"/>
</dbReference>
<name>A0A7X0SJS9_9BACL</name>
<keyword evidence="1" id="KW-0812">Transmembrane</keyword>
<evidence type="ECO:0000313" key="3">
    <source>
        <dbReference type="EMBL" id="MBB6731285.1"/>
    </source>
</evidence>
<dbReference type="GO" id="GO:0016787">
    <property type="term" value="F:hydrolase activity"/>
    <property type="evidence" value="ECO:0007669"/>
    <property type="project" value="UniProtKB-KW"/>
</dbReference>
<sequence length="344" mass="37333">MSATTLSRSPMESVTFSAAPGTVAFPLPLYRRRTGRLSIAVASVLAAAMVMSVAFYATLAWMFAHPNVAPLASNPMKALHLAYSDVVFPDADNRSDVSGWWIPSAGASAKTVVLSHGYGTNREESWVSMYNVAGLLHGLGYNVLMFDYGYADEKHRLPATGGVNESRQLIGALQFARAQGSDEIVVWGFSMGAGTALQAALDTDLIDGMILDSTFIPDADTIYDNVRRYVSMPKALSVELLNRFIPAFSGVRLNQIPAGTAQSTEFEYPVLVIYGTADDKAPASISENVAAAQRNPNSQLWIVPGALHEMIFRMHPKEYTEKTSAFLRKIDEATALRRSALVEV</sequence>
<feature type="transmembrane region" description="Helical" evidence="1">
    <location>
        <begin position="39"/>
        <end position="64"/>
    </location>
</feature>
<comment type="caution">
    <text evidence="3">The sequence shown here is derived from an EMBL/GenBank/DDBJ whole genome shotgun (WGS) entry which is preliminary data.</text>
</comment>
<reference evidence="3 4" key="1">
    <citation type="submission" date="2020-08" db="EMBL/GenBank/DDBJ databases">
        <title>Cohnella phylogeny.</title>
        <authorList>
            <person name="Dunlap C."/>
        </authorList>
    </citation>
    <scope>NUCLEOTIDE SEQUENCE [LARGE SCALE GENOMIC DNA]</scope>
    <source>
        <strain evidence="3 4">CBP 2801</strain>
    </source>
</reference>
<evidence type="ECO:0000259" key="2">
    <source>
        <dbReference type="Pfam" id="PF00561"/>
    </source>
</evidence>
<dbReference type="Proteomes" id="UP000564644">
    <property type="component" value="Unassembled WGS sequence"/>
</dbReference>
<dbReference type="PANTHER" id="PTHR12277">
    <property type="entry name" value="ALPHA/BETA HYDROLASE DOMAIN-CONTAINING PROTEIN"/>
    <property type="match status" value="1"/>
</dbReference>
<dbReference type="EMBL" id="JACJVO010000010">
    <property type="protein sequence ID" value="MBB6731285.1"/>
    <property type="molecule type" value="Genomic_DNA"/>
</dbReference>
<dbReference type="Gene3D" id="3.40.50.1820">
    <property type="entry name" value="alpha/beta hydrolase"/>
    <property type="match status" value="1"/>
</dbReference>
<dbReference type="InterPro" id="IPR000073">
    <property type="entry name" value="AB_hydrolase_1"/>
</dbReference>
<dbReference type="Pfam" id="PF00561">
    <property type="entry name" value="Abhydrolase_1"/>
    <property type="match status" value="1"/>
</dbReference>
<evidence type="ECO:0000256" key="1">
    <source>
        <dbReference type="SAM" id="Phobius"/>
    </source>
</evidence>
<keyword evidence="1" id="KW-1133">Transmembrane helix</keyword>
<organism evidence="3 4">
    <name type="scientific">Cohnella zeiphila</name>
    <dbReference type="NCBI Taxonomy" id="2761120"/>
    <lineage>
        <taxon>Bacteria</taxon>
        <taxon>Bacillati</taxon>
        <taxon>Bacillota</taxon>
        <taxon>Bacilli</taxon>
        <taxon>Bacillales</taxon>
        <taxon>Paenibacillaceae</taxon>
        <taxon>Cohnella</taxon>
    </lineage>
</organism>
<keyword evidence="3" id="KW-0378">Hydrolase</keyword>